<dbReference type="SUPFAM" id="SSF53187">
    <property type="entry name" value="Zn-dependent exopeptidases"/>
    <property type="match status" value="1"/>
</dbReference>
<dbReference type="PANTHER" id="PTHR30404:SF0">
    <property type="entry name" value="N-ACETYLMURAMOYL-L-ALANINE AMIDASE AMIC"/>
    <property type="match status" value="1"/>
</dbReference>
<dbReference type="InterPro" id="IPR050695">
    <property type="entry name" value="N-acetylmuramoyl_amidase_3"/>
</dbReference>
<feature type="transmembrane region" description="Helical" evidence="4">
    <location>
        <begin position="95"/>
        <end position="115"/>
    </location>
</feature>
<keyword evidence="4" id="KW-0812">Transmembrane</keyword>
<comment type="catalytic activity">
    <reaction evidence="1">
        <text>Hydrolyzes the link between N-acetylmuramoyl residues and L-amino acid residues in certain cell-wall glycopeptides.</text>
        <dbReference type="EC" id="3.5.1.28"/>
    </reaction>
</comment>
<evidence type="ECO:0000313" key="6">
    <source>
        <dbReference type="EMBL" id="MFD2834714.1"/>
    </source>
</evidence>
<protein>
    <recommendedName>
        <fullName evidence="2">N-acetylmuramoyl-L-alanine amidase</fullName>
        <ecNumber evidence="2">3.5.1.28</ecNumber>
    </recommendedName>
</protein>
<dbReference type="Pfam" id="PF05569">
    <property type="entry name" value="Peptidase_M56"/>
    <property type="match status" value="1"/>
</dbReference>
<dbReference type="InterPro" id="IPR008756">
    <property type="entry name" value="Peptidase_M56"/>
</dbReference>
<dbReference type="SMART" id="SM00646">
    <property type="entry name" value="Ami_3"/>
    <property type="match status" value="1"/>
</dbReference>
<keyword evidence="7" id="KW-1185">Reference proteome</keyword>
<keyword evidence="4" id="KW-1133">Transmembrane helix</keyword>
<dbReference type="Gene3D" id="3.40.630.40">
    <property type="entry name" value="Zn-dependent exopeptidases"/>
    <property type="match status" value="1"/>
</dbReference>
<dbReference type="EC" id="3.5.1.28" evidence="2"/>
<accession>A0ABW5XAK3</accession>
<reference evidence="7" key="1">
    <citation type="journal article" date="2019" name="Int. J. Syst. Evol. Microbiol.">
        <title>The Global Catalogue of Microorganisms (GCM) 10K type strain sequencing project: providing services to taxonomists for standard genome sequencing and annotation.</title>
        <authorList>
            <consortium name="The Broad Institute Genomics Platform"/>
            <consortium name="The Broad Institute Genome Sequencing Center for Infectious Disease"/>
            <person name="Wu L."/>
            <person name="Ma J."/>
        </authorList>
    </citation>
    <scope>NUCLEOTIDE SEQUENCE [LARGE SCALE GENOMIC DNA]</scope>
    <source>
        <strain evidence="7">KCTC 52925</strain>
    </source>
</reference>
<dbReference type="CDD" id="cd02696">
    <property type="entry name" value="MurNAc-LAA"/>
    <property type="match status" value="1"/>
</dbReference>
<evidence type="ECO:0000256" key="3">
    <source>
        <dbReference type="ARBA" id="ARBA00022801"/>
    </source>
</evidence>
<dbReference type="CDD" id="cd07341">
    <property type="entry name" value="M56_BlaR1_MecR1_like"/>
    <property type="match status" value="1"/>
</dbReference>
<feature type="transmembrane region" description="Helical" evidence="4">
    <location>
        <begin position="6"/>
        <end position="22"/>
    </location>
</feature>
<dbReference type="RefSeq" id="WP_251740647.1">
    <property type="nucleotide sequence ID" value="NZ_JBHUOJ010000033.1"/>
</dbReference>
<dbReference type="Pfam" id="PF01520">
    <property type="entry name" value="Amidase_3"/>
    <property type="match status" value="1"/>
</dbReference>
<dbReference type="PANTHER" id="PTHR30404">
    <property type="entry name" value="N-ACETYLMURAMOYL-L-ALANINE AMIDASE"/>
    <property type="match status" value="1"/>
</dbReference>
<proteinExistence type="predicted"/>
<dbReference type="InterPro" id="IPR002508">
    <property type="entry name" value="MurNAc-LAA_cat"/>
</dbReference>
<dbReference type="EMBL" id="JBHUOJ010000033">
    <property type="protein sequence ID" value="MFD2834714.1"/>
    <property type="molecule type" value="Genomic_DNA"/>
</dbReference>
<feature type="domain" description="MurNAc-LAA" evidence="5">
    <location>
        <begin position="356"/>
        <end position="468"/>
    </location>
</feature>
<gene>
    <name evidence="6" type="ORF">ACFSYS_15590</name>
</gene>
<comment type="caution">
    <text evidence="6">The sequence shown here is derived from an EMBL/GenBank/DDBJ whole genome shotgun (WGS) entry which is preliminary data.</text>
</comment>
<evidence type="ECO:0000256" key="1">
    <source>
        <dbReference type="ARBA" id="ARBA00001561"/>
    </source>
</evidence>
<feature type="transmembrane region" description="Helical" evidence="4">
    <location>
        <begin position="272"/>
        <end position="289"/>
    </location>
</feature>
<evidence type="ECO:0000259" key="5">
    <source>
        <dbReference type="SMART" id="SM00646"/>
    </source>
</evidence>
<evidence type="ECO:0000256" key="4">
    <source>
        <dbReference type="SAM" id="Phobius"/>
    </source>
</evidence>
<dbReference type="Proteomes" id="UP001597438">
    <property type="component" value="Unassembled WGS sequence"/>
</dbReference>
<keyword evidence="3 6" id="KW-0378">Hydrolase</keyword>
<organism evidence="6 7">
    <name type="scientific">Christiangramia antarctica</name>
    <dbReference type="NCBI Taxonomy" id="2058158"/>
    <lineage>
        <taxon>Bacteria</taxon>
        <taxon>Pseudomonadati</taxon>
        <taxon>Bacteroidota</taxon>
        <taxon>Flavobacteriia</taxon>
        <taxon>Flavobacteriales</taxon>
        <taxon>Flavobacteriaceae</taxon>
        <taxon>Christiangramia</taxon>
    </lineage>
</organism>
<name>A0ABW5XAK3_9FLAO</name>
<evidence type="ECO:0000313" key="7">
    <source>
        <dbReference type="Proteomes" id="UP001597438"/>
    </source>
</evidence>
<dbReference type="GO" id="GO:0008745">
    <property type="term" value="F:N-acetylmuramoyl-L-alanine amidase activity"/>
    <property type="evidence" value="ECO:0007669"/>
    <property type="project" value="UniProtKB-EC"/>
</dbReference>
<sequence length="475" mass="54526">MIEFICYNIILLSLFYLIYVFLLKNEKNLELNRIYLLTSLLLCFASPYLQLDYGLNWNPINKIDQDITTANLIDTSPDVSFGNSEIIQYQTPKEISVISIIYFTISFVMLLRLLWNLKKVSYLIKSSKKLHYRGQEISLTEDTNSPFSFFNYIFLRPKHLENETDLKSILLHENCHSQQYHSFDIILVELLMCFSWFNPFIWLFKKEIETNHEFLADSFVINAGINLDFYSTLIVNQSKKNILGIYSGFSLIKTKNRLNMLHQQKSSIFKNALKISFAFLLSAGIFVLSSSTPIKEDKSFVVLIDPGHGGEDAGNLEEKNINLEITNQLLELSESSDIKIISTRDSDEFISLNDRVKLINKIKPDLLLSLHCNASNNIKQNGVEGYYSSNNLFEKVSKSFIEILVQKQLESDNKNGNIKSANFIILKDSKVPSVLLELGFLTNDMDSKKLQDKIQQKIIASRILDGLKHISSLSN</sequence>
<evidence type="ECO:0000256" key="2">
    <source>
        <dbReference type="ARBA" id="ARBA00011901"/>
    </source>
</evidence>
<keyword evidence="4" id="KW-0472">Membrane</keyword>